<evidence type="ECO:0000313" key="2">
    <source>
        <dbReference type="Proteomes" id="UP000000653"/>
    </source>
</evidence>
<name>A0A0H2ZFA9_PSEAB</name>
<reference evidence="1 2" key="1">
    <citation type="journal article" date="2006" name="Genome Biol.">
        <title>Genomic analysis reveals that Pseudomonas aeruginosa virulence is combinatorial.</title>
        <authorList>
            <person name="Lee D.G."/>
            <person name="Urbach J.M."/>
            <person name="Wu G."/>
            <person name="Liberati N.T."/>
            <person name="Feinbaum R.L."/>
            <person name="Miyata S."/>
            <person name="Diggins L.T."/>
            <person name="He J."/>
            <person name="Saucier M."/>
            <person name="Deziel E."/>
            <person name="Friedman L."/>
            <person name="Li L."/>
            <person name="Grills G."/>
            <person name="Montgomery K."/>
            <person name="Kucherlapati R."/>
            <person name="Rahme L.G."/>
            <person name="Ausubel F.M."/>
        </authorList>
    </citation>
    <scope>NUCLEOTIDE SEQUENCE [LARGE SCALE GENOMIC DNA]</scope>
    <source>
        <strain evidence="1 2">UCBPP-PA14</strain>
    </source>
</reference>
<evidence type="ECO:0000313" key="1">
    <source>
        <dbReference type="EMBL" id="ABJ13101.1"/>
    </source>
</evidence>
<dbReference type="KEGG" id="pau:PA14_14400"/>
<gene>
    <name evidence="1" type="ordered locus">PA14_14400</name>
</gene>
<protein>
    <submittedName>
        <fullName evidence="1">Uncharacterized protein</fullName>
    </submittedName>
</protein>
<dbReference type="AlphaFoldDB" id="A0A0H2ZFA9"/>
<organism evidence="1 2">
    <name type="scientific">Pseudomonas aeruginosa (strain UCBPP-PA14)</name>
    <dbReference type="NCBI Taxonomy" id="208963"/>
    <lineage>
        <taxon>Bacteria</taxon>
        <taxon>Pseudomonadati</taxon>
        <taxon>Pseudomonadota</taxon>
        <taxon>Gammaproteobacteria</taxon>
        <taxon>Pseudomonadales</taxon>
        <taxon>Pseudomonadaceae</taxon>
        <taxon>Pseudomonas</taxon>
    </lineage>
</organism>
<dbReference type="HOGENOM" id="CLU_217271_0_0_6"/>
<accession>A0A0H2ZFA9</accession>
<proteinExistence type="predicted"/>
<dbReference type="Proteomes" id="UP000000653">
    <property type="component" value="Chromosome"/>
</dbReference>
<dbReference type="EMBL" id="CP000438">
    <property type="protein sequence ID" value="ABJ13101.1"/>
    <property type="molecule type" value="Genomic_DNA"/>
</dbReference>
<sequence length="44" mass="4982">MRRDYRWGGGQGGVPALCENSMRPRVASEQKVIGFEPNQRYVAN</sequence>